<accession>A0ABS7PVZ2</accession>
<reference evidence="2 3" key="1">
    <citation type="submission" date="2021-08" db="EMBL/GenBank/DDBJ databases">
        <authorList>
            <person name="Tuo L."/>
        </authorList>
    </citation>
    <scope>NUCLEOTIDE SEQUENCE [LARGE SCALE GENOMIC DNA]</scope>
    <source>
        <strain evidence="2 3">JCM 31229</strain>
    </source>
</reference>
<dbReference type="InterPro" id="IPR001932">
    <property type="entry name" value="PPM-type_phosphatase-like_dom"/>
</dbReference>
<dbReference type="RefSeq" id="WP_222992630.1">
    <property type="nucleotide sequence ID" value="NZ_JAINVV010000012.1"/>
</dbReference>
<dbReference type="Gene3D" id="3.60.40.10">
    <property type="entry name" value="PPM-type phosphatase domain"/>
    <property type="match status" value="1"/>
</dbReference>
<dbReference type="InterPro" id="IPR036457">
    <property type="entry name" value="PPM-type-like_dom_sf"/>
</dbReference>
<dbReference type="EMBL" id="JAINVV010000012">
    <property type="protein sequence ID" value="MBY8825530.1"/>
    <property type="molecule type" value="Genomic_DNA"/>
</dbReference>
<name>A0ABS7PVZ2_9SPHN</name>
<gene>
    <name evidence="2" type="ORF">K7G82_24725</name>
</gene>
<evidence type="ECO:0000313" key="3">
    <source>
        <dbReference type="Proteomes" id="UP000706039"/>
    </source>
</evidence>
<dbReference type="Pfam" id="PF13672">
    <property type="entry name" value="PP2C_2"/>
    <property type="match status" value="1"/>
</dbReference>
<keyword evidence="3" id="KW-1185">Reference proteome</keyword>
<evidence type="ECO:0000259" key="1">
    <source>
        <dbReference type="Pfam" id="PF13672"/>
    </source>
</evidence>
<dbReference type="Proteomes" id="UP000706039">
    <property type="component" value="Unassembled WGS sequence"/>
</dbReference>
<organism evidence="2 3">
    <name type="scientific">Sphingomonas colocasiae</name>
    <dbReference type="NCBI Taxonomy" id="1848973"/>
    <lineage>
        <taxon>Bacteria</taxon>
        <taxon>Pseudomonadati</taxon>
        <taxon>Pseudomonadota</taxon>
        <taxon>Alphaproteobacteria</taxon>
        <taxon>Sphingomonadales</taxon>
        <taxon>Sphingomonadaceae</taxon>
        <taxon>Sphingomonas</taxon>
    </lineage>
</organism>
<feature type="domain" description="PPM-type phosphatase" evidence="1">
    <location>
        <begin position="12"/>
        <end position="225"/>
    </location>
</feature>
<proteinExistence type="predicted"/>
<evidence type="ECO:0000313" key="2">
    <source>
        <dbReference type="EMBL" id="MBY8825530.1"/>
    </source>
</evidence>
<comment type="caution">
    <text evidence="2">The sequence shown here is derived from an EMBL/GenBank/DDBJ whole genome shotgun (WGS) entry which is preliminary data.</text>
</comment>
<dbReference type="SUPFAM" id="SSF81606">
    <property type="entry name" value="PP2C-like"/>
    <property type="match status" value="1"/>
</dbReference>
<protein>
    <submittedName>
        <fullName evidence="2">Protein phosphatase 2C domain-containing protein</fullName>
    </submittedName>
</protein>
<sequence>MGVWTWAAAGVRGTSHAKTGTRCQDAHAVAAVGESLCAMVSDGAGSASYGGQGAQLVCRTLMRHARVHFERSRDAPSDDVVWSWIDDTRDRIGLAAEVRGLVPRDFSATLVAVLIGEKETSIIQVGDGVAALLGDFGGGWSVPLWPAHGEYASATYFVTDDSQPQVRIERVADPINAIALMSDGLERLALNFSCKIPHDPFFNGMIAPLRSSTGDGRDAALSRALAAYLDGDTVNARTDDDKSLILAVRR</sequence>